<evidence type="ECO:0000313" key="3">
    <source>
        <dbReference type="Proteomes" id="UP000063308"/>
    </source>
</evidence>
<keyword evidence="1" id="KW-0732">Signal</keyword>
<accession>A0A0E4FZP2</accession>
<evidence type="ECO:0000313" key="2">
    <source>
        <dbReference type="EMBL" id="BAR63393.1"/>
    </source>
</evidence>
<reference evidence="2 3" key="1">
    <citation type="submission" date="2014-11" db="EMBL/GenBank/DDBJ databases">
        <title>Symbiosis island explosion on the genome of extra-slow-growing strains of soybean bradyrhizobia with massive insertion sequences.</title>
        <authorList>
            <person name="Iida T."/>
            <person name="Minamisawa K."/>
        </authorList>
    </citation>
    <scope>NUCLEOTIDE SEQUENCE [LARGE SCALE GENOMIC DNA]</scope>
    <source>
        <strain evidence="2 3">NK6</strain>
        <plasmid evidence="3">pNK6b DNA</plasmid>
    </source>
</reference>
<dbReference type="AlphaFoldDB" id="A0A0E4FZP2"/>
<feature type="signal peptide" evidence="1">
    <location>
        <begin position="1"/>
        <end position="30"/>
    </location>
</feature>
<feature type="chain" id="PRO_5002420211" evidence="1">
    <location>
        <begin position="31"/>
        <end position="154"/>
    </location>
</feature>
<dbReference type="EMBL" id="AP014686">
    <property type="protein sequence ID" value="BAR63393.1"/>
    <property type="molecule type" value="Genomic_DNA"/>
</dbReference>
<dbReference type="Proteomes" id="UP000063308">
    <property type="component" value="Plasmid pNK6b"/>
</dbReference>
<geneLocation type="plasmid" evidence="3">
    <name>pNK6b DNA</name>
</geneLocation>
<proteinExistence type="predicted"/>
<keyword evidence="2" id="KW-0614">Plasmid</keyword>
<evidence type="ECO:0000256" key="1">
    <source>
        <dbReference type="SAM" id="SignalP"/>
    </source>
</evidence>
<organism evidence="2 3">
    <name type="scientific">Bradyrhizobium diazoefficiens</name>
    <dbReference type="NCBI Taxonomy" id="1355477"/>
    <lineage>
        <taxon>Bacteria</taxon>
        <taxon>Pseudomonadati</taxon>
        <taxon>Pseudomonadota</taxon>
        <taxon>Alphaproteobacteria</taxon>
        <taxon>Hyphomicrobiales</taxon>
        <taxon>Nitrobacteraceae</taxon>
        <taxon>Bradyrhizobium</taxon>
    </lineage>
</organism>
<protein>
    <submittedName>
        <fullName evidence="2">Conjugal transfer protein TrbH</fullName>
    </submittedName>
</protein>
<name>A0A0E4FZP2_9BRAD</name>
<dbReference type="NCBIfam" id="NF010409">
    <property type="entry name" value="PRK13835.1"/>
    <property type="match status" value="1"/>
</dbReference>
<gene>
    <name evidence="2" type="ORF">NK6_b_199</name>
</gene>
<sequence length="154" mass="15527">MASHFFTSCRLARAAAFFLTAALLSGCATFGTGGLGASTAPAELSAPAASAVAGDLVPRLAEQIGQGKATIVLKPDGSAFGSALETSLRSWGYAVTTDQDTKNPKAIRLAYVLASMDGQMLARLTTGSIEIGRVYSATAAGAAPASPVSVMKRG</sequence>